<sequence>MLIRLLPIAPLPTVLFNVSFPALPETLPFPAGWANQLHLAAAHDLELPTCVHALDKSGWALSLVHEVTFHMERGVVECVWVDGTRDEWGIGEVGQVGGDGGGCVRALERVLEDVEGSAKAGEWERAMEAGLHMPTPTLPPTIVQQQAAATATAQQHPPVSGRPRHKKQRSLLMTLVASLVPSSLTNPSSTSLPPSTPSAPAPAPSSIPTPSAPPHSSRFYRRRARATLVDTYRRYILPVLTTRFRPSIGAPGTMTGNGVGGGYCLWIAKSMLRRVEGRMMEIAQEDGFPRAAIGVGGGIRGLAGRGLAEEQEGAIFFDDFMDCSSEEQEGRRETGLSPTSTVSSSSNPFLDDDESYCASMTTMDTDDSSSLIHTPADSRPGSRSSTSSTSSTASTGSSISATSTGNTSSPHQPIPRSPTPPSPTHPTSTSAATTTSTTTATASYAEYLSLSTHLTSLRALIREFKASERALRCERREVAQVLEVKSRRRAWLGCELRGGARVWDRGGGIGGGGGGDGYGGTWGVGLGVPVVRSPLGRCEVVNAGDLEEEEGEEEEEEEEGEGERMDGTFGIEDDDTLVMHGEDGELADPFALAPSSPAPAPTPPPPPSAALAQPLGPGPSSTDAPAALPPSPPAAAGGGALEPFVRPRLRPRWYALDTKPIEPVYVSCGGPPISSPMSPGGVHNANTHTPAQSYVAYQPQRPMRVPASLPVPMPMSVSVFSSPSPSLSPSPAATPSLSPSSPPVPDESEAISVIPASTTFPTSPIGAESDADEFTLALDVKPFTPGRHGSRHGHGHGHGRSARRHSSSSMAKMGTGVRYEKREWLGLKAVASVVDCH</sequence>
<dbReference type="EMBL" id="ML170158">
    <property type="protein sequence ID" value="TDL27814.1"/>
    <property type="molecule type" value="Genomic_DNA"/>
</dbReference>
<reference evidence="2 3" key="1">
    <citation type="submission" date="2018-06" db="EMBL/GenBank/DDBJ databases">
        <title>A transcriptomic atlas of mushroom development highlights an independent origin of complex multicellularity.</title>
        <authorList>
            <consortium name="DOE Joint Genome Institute"/>
            <person name="Krizsan K."/>
            <person name="Almasi E."/>
            <person name="Merenyi Z."/>
            <person name="Sahu N."/>
            <person name="Viragh M."/>
            <person name="Koszo T."/>
            <person name="Mondo S."/>
            <person name="Kiss B."/>
            <person name="Balint B."/>
            <person name="Kues U."/>
            <person name="Barry K."/>
            <person name="Hegedus J.C."/>
            <person name="Henrissat B."/>
            <person name="Johnson J."/>
            <person name="Lipzen A."/>
            <person name="Ohm R."/>
            <person name="Nagy I."/>
            <person name="Pangilinan J."/>
            <person name="Yan J."/>
            <person name="Xiong Y."/>
            <person name="Grigoriev I.V."/>
            <person name="Hibbett D.S."/>
            <person name="Nagy L.G."/>
        </authorList>
    </citation>
    <scope>NUCLEOTIDE SEQUENCE [LARGE SCALE GENOMIC DNA]</scope>
    <source>
        <strain evidence="2 3">SZMC22713</strain>
    </source>
</reference>
<feature type="compositionally biased region" description="Acidic residues" evidence="1">
    <location>
        <begin position="545"/>
        <end position="561"/>
    </location>
</feature>
<feature type="region of interest" description="Disordered" evidence="1">
    <location>
        <begin position="781"/>
        <end position="817"/>
    </location>
</feature>
<evidence type="ECO:0000256" key="1">
    <source>
        <dbReference type="SAM" id="MobiDB-lite"/>
    </source>
</evidence>
<feature type="compositionally biased region" description="Low complexity" evidence="1">
    <location>
        <begin position="378"/>
        <end position="409"/>
    </location>
</feature>
<accession>A0A4Y7QJI5</accession>
<dbReference type="OrthoDB" id="3224257at2759"/>
<feature type="region of interest" description="Disordered" evidence="1">
    <location>
        <begin position="542"/>
        <end position="575"/>
    </location>
</feature>
<keyword evidence="3" id="KW-1185">Reference proteome</keyword>
<feature type="compositionally biased region" description="Low complexity" evidence="1">
    <location>
        <begin position="719"/>
        <end position="739"/>
    </location>
</feature>
<evidence type="ECO:0000313" key="3">
    <source>
        <dbReference type="Proteomes" id="UP000294933"/>
    </source>
</evidence>
<feature type="compositionally biased region" description="Low complexity" evidence="1">
    <location>
        <begin position="183"/>
        <end position="193"/>
    </location>
</feature>
<evidence type="ECO:0000313" key="2">
    <source>
        <dbReference type="EMBL" id="TDL27814.1"/>
    </source>
</evidence>
<feature type="compositionally biased region" description="Basic residues" evidence="1">
    <location>
        <begin position="788"/>
        <end position="806"/>
    </location>
</feature>
<feature type="compositionally biased region" description="Low complexity" evidence="1">
    <location>
        <begin position="144"/>
        <end position="155"/>
    </location>
</feature>
<feature type="region of interest" description="Disordered" evidence="1">
    <location>
        <begin position="587"/>
        <end position="643"/>
    </location>
</feature>
<dbReference type="VEuPathDB" id="FungiDB:BD410DRAFT_835108"/>
<proteinExistence type="predicted"/>
<organism evidence="2 3">
    <name type="scientific">Rickenella mellea</name>
    <dbReference type="NCBI Taxonomy" id="50990"/>
    <lineage>
        <taxon>Eukaryota</taxon>
        <taxon>Fungi</taxon>
        <taxon>Dikarya</taxon>
        <taxon>Basidiomycota</taxon>
        <taxon>Agaricomycotina</taxon>
        <taxon>Agaricomycetes</taxon>
        <taxon>Hymenochaetales</taxon>
        <taxon>Rickenellaceae</taxon>
        <taxon>Rickenella</taxon>
    </lineage>
</organism>
<feature type="compositionally biased region" description="Pro residues" evidence="1">
    <location>
        <begin position="194"/>
        <end position="213"/>
    </location>
</feature>
<feature type="compositionally biased region" description="Pro residues" evidence="1">
    <location>
        <begin position="596"/>
        <end position="608"/>
    </location>
</feature>
<feature type="compositionally biased region" description="Low complexity" evidence="1">
    <location>
        <begin position="425"/>
        <end position="437"/>
    </location>
</feature>
<feature type="region of interest" description="Disordered" evidence="1">
    <location>
        <begin position="183"/>
        <end position="219"/>
    </location>
</feature>
<dbReference type="AlphaFoldDB" id="A0A4Y7QJI5"/>
<feature type="compositionally biased region" description="Pro residues" evidence="1">
    <location>
        <begin position="412"/>
        <end position="424"/>
    </location>
</feature>
<name>A0A4Y7QJI5_9AGAM</name>
<dbReference type="Proteomes" id="UP000294933">
    <property type="component" value="Unassembled WGS sequence"/>
</dbReference>
<protein>
    <submittedName>
        <fullName evidence="2">Uncharacterized protein</fullName>
    </submittedName>
</protein>
<feature type="compositionally biased region" description="Low complexity" evidence="1">
    <location>
        <begin position="609"/>
        <end position="626"/>
    </location>
</feature>
<feature type="region of interest" description="Disordered" evidence="1">
    <location>
        <begin position="719"/>
        <end position="748"/>
    </location>
</feature>
<feature type="region of interest" description="Disordered" evidence="1">
    <location>
        <begin position="325"/>
        <end position="437"/>
    </location>
</feature>
<feature type="region of interest" description="Disordered" evidence="1">
    <location>
        <begin position="144"/>
        <end position="167"/>
    </location>
</feature>
<feature type="compositionally biased region" description="Low complexity" evidence="1">
    <location>
        <begin position="337"/>
        <end position="346"/>
    </location>
</feature>
<gene>
    <name evidence="2" type="ORF">BD410DRAFT_835108</name>
</gene>